<evidence type="ECO:0000313" key="2">
    <source>
        <dbReference type="EMBL" id="OAQ91334.1"/>
    </source>
</evidence>
<comment type="caution">
    <text evidence="2">The sequence shown here is derived from an EMBL/GenBank/DDBJ whole genome shotgun (WGS) entry which is preliminary data.</text>
</comment>
<evidence type="ECO:0000313" key="3">
    <source>
        <dbReference type="Proteomes" id="UP000078340"/>
    </source>
</evidence>
<name>A0A179HMU8_PURLI</name>
<protein>
    <submittedName>
        <fullName evidence="2">Uncharacterized protein</fullName>
    </submittedName>
</protein>
<reference evidence="2 3" key="1">
    <citation type="submission" date="2016-02" db="EMBL/GenBank/DDBJ databases">
        <title>Biosynthesis of antibiotic leucinostatins and their inhibition on Phytophthora in bio-control Purpureocillium lilacinum.</title>
        <authorList>
            <person name="Wang G."/>
            <person name="Liu Z."/>
            <person name="Lin R."/>
            <person name="Li E."/>
            <person name="Mao Z."/>
            <person name="Ling J."/>
            <person name="Yin W."/>
            <person name="Xie B."/>
        </authorList>
    </citation>
    <scope>NUCLEOTIDE SEQUENCE [LARGE SCALE GENOMIC DNA]</scope>
    <source>
        <strain evidence="2">PLFJ-1</strain>
    </source>
</reference>
<feature type="compositionally biased region" description="Basic residues" evidence="1">
    <location>
        <begin position="317"/>
        <end position="339"/>
    </location>
</feature>
<feature type="region of interest" description="Disordered" evidence="1">
    <location>
        <begin position="289"/>
        <end position="362"/>
    </location>
</feature>
<dbReference type="Proteomes" id="UP000078340">
    <property type="component" value="Unassembled WGS sequence"/>
</dbReference>
<sequence>MYAAGACNNTRFVHGDDSRPTTWTVCRICVPYALPEGNVRAYKDGYSTVAMSVKQTSPRQTPVTNTAPHAPPQALPPIHHDQHHLVFLIQTLGVFRPTSPPLHSHPKPSWRPSPSHSLTCINGPAQDPCVCRISKAPPPLHSLIPLRPKLHIVIAPIIDHRRCPPARPFGQFPPIRTKQSPLLHHPSLPHAAMQCNAGGTAARQRETNARTLSHARCCCWSVLGVCARARRRRKRLPNGNPAIAAGEVDGLLSLSVSRSTILHCMRSCWATSPSSRGFSRSSRLEYFDLGPAHRAPPNDTGRGISSSSGISIAKPATVRHGRPPHPSHPPCTRHHHRHPNREAPAPSETAKTQARPGATLHGAAETQLTYSTVPAPTWNLGT</sequence>
<accession>A0A179HMU8</accession>
<gene>
    <name evidence="2" type="ORF">VFPFJ_03074</name>
</gene>
<proteinExistence type="predicted"/>
<feature type="compositionally biased region" description="Low complexity" evidence="1">
    <location>
        <begin position="301"/>
        <end position="312"/>
    </location>
</feature>
<dbReference type="EMBL" id="LSBI01000003">
    <property type="protein sequence ID" value="OAQ91334.1"/>
    <property type="molecule type" value="Genomic_DNA"/>
</dbReference>
<evidence type="ECO:0000256" key="1">
    <source>
        <dbReference type="SAM" id="MobiDB-lite"/>
    </source>
</evidence>
<organism evidence="2 3">
    <name type="scientific">Purpureocillium lilacinum</name>
    <name type="common">Paecilomyces lilacinus</name>
    <dbReference type="NCBI Taxonomy" id="33203"/>
    <lineage>
        <taxon>Eukaryota</taxon>
        <taxon>Fungi</taxon>
        <taxon>Dikarya</taxon>
        <taxon>Ascomycota</taxon>
        <taxon>Pezizomycotina</taxon>
        <taxon>Sordariomycetes</taxon>
        <taxon>Hypocreomycetidae</taxon>
        <taxon>Hypocreales</taxon>
        <taxon>Ophiocordycipitaceae</taxon>
        <taxon>Purpureocillium</taxon>
    </lineage>
</organism>
<dbReference type="AlphaFoldDB" id="A0A179HMU8"/>